<feature type="domain" description="Acyltransferase 3" evidence="2">
    <location>
        <begin position="44"/>
        <end position="234"/>
    </location>
</feature>
<feature type="transmembrane region" description="Helical" evidence="1">
    <location>
        <begin position="72"/>
        <end position="91"/>
    </location>
</feature>
<dbReference type="InterPro" id="IPR002656">
    <property type="entry name" value="Acyl_transf_3_dom"/>
</dbReference>
<dbReference type="Proteomes" id="UP000184275">
    <property type="component" value="Unassembled WGS sequence"/>
</dbReference>
<evidence type="ECO:0000256" key="1">
    <source>
        <dbReference type="SAM" id="Phobius"/>
    </source>
</evidence>
<accession>A0A1M6VU42</accession>
<dbReference type="EMBL" id="FRAW01000020">
    <property type="protein sequence ID" value="SHK84836.1"/>
    <property type="molecule type" value="Genomic_DNA"/>
</dbReference>
<reference evidence="4" key="1">
    <citation type="submission" date="2016-11" db="EMBL/GenBank/DDBJ databases">
        <authorList>
            <person name="Varghese N."/>
            <person name="Submissions S."/>
        </authorList>
    </citation>
    <scope>NUCLEOTIDE SEQUENCE [LARGE SCALE GENOMIC DNA]</scope>
    <source>
        <strain evidence="4">UWOS</strain>
    </source>
</reference>
<keyword evidence="1" id="KW-0812">Transmembrane</keyword>
<keyword evidence="1" id="KW-0472">Membrane</keyword>
<protein>
    <submittedName>
        <fullName evidence="3">Acyltransferase family protein</fullName>
    </submittedName>
</protein>
<gene>
    <name evidence="3" type="ORF">SAMN05720469_12034</name>
</gene>
<sequence length="274" mass="31263">MMSAILMLFMASVFIKAKIIDCQKNDKHVCEGGDCSRENSSSYKGICVALILMSHLGLYCQFQDSLDFPFRLVLGQIGQLMVVPFLFYSGFGIMEQMKKDTGYSRRIFKRRFLSVLFEYDCAVLLYLILNIALQNPALNAKTLLSFFALVPYDSEYSLGIPSWYILDMLIMYLVCFVALNIFRNKNAAVTVIFFAALIYMAVCILLEMPTIYANTILTFPLGMLVSQHRDFLESVCTKSGRVFFFYAECFLPPRVFLSIMGMPHRSDFPLGCQK</sequence>
<keyword evidence="3" id="KW-0012">Acyltransferase</keyword>
<feature type="transmembrane region" description="Helical" evidence="1">
    <location>
        <begin position="163"/>
        <end position="182"/>
    </location>
</feature>
<keyword evidence="3" id="KW-0808">Transferase</keyword>
<name>A0A1M6VU42_9BACT</name>
<organism evidence="3 4">
    <name type="scientific">Fibrobacter intestinalis</name>
    <dbReference type="NCBI Taxonomy" id="28122"/>
    <lineage>
        <taxon>Bacteria</taxon>
        <taxon>Pseudomonadati</taxon>
        <taxon>Fibrobacterota</taxon>
        <taxon>Fibrobacteria</taxon>
        <taxon>Fibrobacterales</taxon>
        <taxon>Fibrobacteraceae</taxon>
        <taxon>Fibrobacter</taxon>
    </lineage>
</organism>
<evidence type="ECO:0000313" key="4">
    <source>
        <dbReference type="Proteomes" id="UP000184275"/>
    </source>
</evidence>
<dbReference type="Pfam" id="PF01757">
    <property type="entry name" value="Acyl_transf_3"/>
    <property type="match status" value="1"/>
</dbReference>
<dbReference type="AlphaFoldDB" id="A0A1M6VU42"/>
<feature type="transmembrane region" description="Helical" evidence="1">
    <location>
        <begin position="189"/>
        <end position="212"/>
    </location>
</feature>
<evidence type="ECO:0000313" key="3">
    <source>
        <dbReference type="EMBL" id="SHK84836.1"/>
    </source>
</evidence>
<keyword evidence="1" id="KW-1133">Transmembrane helix</keyword>
<keyword evidence="4" id="KW-1185">Reference proteome</keyword>
<evidence type="ECO:0000259" key="2">
    <source>
        <dbReference type="Pfam" id="PF01757"/>
    </source>
</evidence>
<proteinExistence type="predicted"/>
<feature type="transmembrane region" description="Helical" evidence="1">
    <location>
        <begin position="112"/>
        <end position="133"/>
    </location>
</feature>
<dbReference type="GO" id="GO:0016747">
    <property type="term" value="F:acyltransferase activity, transferring groups other than amino-acyl groups"/>
    <property type="evidence" value="ECO:0007669"/>
    <property type="project" value="InterPro"/>
</dbReference>
<dbReference type="RefSeq" id="WP_073304941.1">
    <property type="nucleotide sequence ID" value="NZ_FRAW01000020.1"/>
</dbReference>